<gene>
    <name evidence="1" type="ORF">TM35_000034410</name>
</gene>
<dbReference type="RefSeq" id="XP_028886754.1">
    <property type="nucleotide sequence ID" value="XM_029022208.1"/>
</dbReference>
<accession>A0A1X0P741</accession>
<dbReference type="OrthoDB" id="267084at2759"/>
<comment type="caution">
    <text evidence="1">The sequence shown here is derived from an EMBL/GenBank/DDBJ whole genome shotgun (WGS) entry which is preliminary data.</text>
</comment>
<sequence length="327" mass="37196">MLRQVTILLLPRKVSLLYTRRLVPQRQVIPTRHPLRRGALLLELDKPSQDDVKAMMKKEDNGNMTNGEEEYDKKNKKRLISTYHVSSSDVALPSSSNSSTSSHSGVSNTYLVPSHYANKVEKAALHVDKLAQGSFSHTNTVSSNSRVRQRTSMETLQTQDSILREMFNDANKRCIQLRKDTVSLQEERRAFRLSHGRTPTKTEVSPTVHIPLAPVAALKLTKYFSPHASAREAVQHALRLQQHVATNALRRSGEKTLFRCLRCFHVYTARPSTLLRDGTEPPSVQRWRKCSVGKRRDALVRNPNCCPSCGSKKAQWMMEYVHYRTHG</sequence>
<protein>
    <submittedName>
        <fullName evidence="1">Uncharacterized protein</fullName>
    </submittedName>
</protein>
<organism evidence="1 2">
    <name type="scientific">Trypanosoma theileri</name>
    <dbReference type="NCBI Taxonomy" id="67003"/>
    <lineage>
        <taxon>Eukaryota</taxon>
        <taxon>Discoba</taxon>
        <taxon>Euglenozoa</taxon>
        <taxon>Kinetoplastea</taxon>
        <taxon>Metakinetoplastina</taxon>
        <taxon>Trypanosomatida</taxon>
        <taxon>Trypanosomatidae</taxon>
        <taxon>Trypanosoma</taxon>
    </lineage>
</organism>
<proteinExistence type="predicted"/>
<dbReference type="Proteomes" id="UP000192257">
    <property type="component" value="Unassembled WGS sequence"/>
</dbReference>
<reference evidence="1 2" key="1">
    <citation type="submission" date="2017-03" db="EMBL/GenBank/DDBJ databases">
        <title>An alternative strategy for trypanosome survival in the mammalian bloodstream revealed through genome and transcriptome analysis of the ubiquitous bovine parasite Trypanosoma (Megatrypanum) theileri.</title>
        <authorList>
            <person name="Kelly S."/>
            <person name="Ivens A."/>
            <person name="Mott A."/>
            <person name="O'Neill E."/>
            <person name="Emms D."/>
            <person name="Macleod O."/>
            <person name="Voorheis P."/>
            <person name="Matthews J."/>
            <person name="Matthews K."/>
            <person name="Carrington M."/>
        </authorList>
    </citation>
    <scope>NUCLEOTIDE SEQUENCE [LARGE SCALE GENOMIC DNA]</scope>
    <source>
        <strain evidence="1">Edinburgh</strain>
    </source>
</reference>
<dbReference type="VEuPathDB" id="TriTrypDB:TM35_000034410"/>
<name>A0A1X0P741_9TRYP</name>
<evidence type="ECO:0000313" key="1">
    <source>
        <dbReference type="EMBL" id="ORC92688.1"/>
    </source>
</evidence>
<dbReference type="AlphaFoldDB" id="A0A1X0P741"/>
<dbReference type="STRING" id="67003.A0A1X0P741"/>
<evidence type="ECO:0000313" key="2">
    <source>
        <dbReference type="Proteomes" id="UP000192257"/>
    </source>
</evidence>
<keyword evidence="2" id="KW-1185">Reference proteome</keyword>
<dbReference type="EMBL" id="NBCO01000003">
    <property type="protein sequence ID" value="ORC92688.1"/>
    <property type="molecule type" value="Genomic_DNA"/>
</dbReference>
<dbReference type="GeneID" id="39981988"/>